<dbReference type="SMART" id="SM00490">
    <property type="entry name" value="HELICc"/>
    <property type="match status" value="1"/>
</dbReference>
<evidence type="ECO:0000313" key="13">
    <source>
        <dbReference type="EMBL" id="GEJ57661.1"/>
    </source>
</evidence>
<proteinExistence type="inferred from homology"/>
<evidence type="ECO:0000256" key="9">
    <source>
        <dbReference type="HAMAP-Rule" id="MF_00969"/>
    </source>
</evidence>
<feature type="domain" description="Helicase C-terminal" evidence="12">
    <location>
        <begin position="866"/>
        <end position="1016"/>
    </location>
</feature>
<dbReference type="Pfam" id="PF02559">
    <property type="entry name" value="CarD_TRCF_RID"/>
    <property type="match status" value="1"/>
</dbReference>
<dbReference type="SUPFAM" id="SSF52540">
    <property type="entry name" value="P-loop containing nucleoside triphosphate hydrolases"/>
    <property type="match status" value="4"/>
</dbReference>
<keyword evidence="4 9" id="KW-0378">Hydrolase</keyword>
<dbReference type="InterPro" id="IPR011545">
    <property type="entry name" value="DEAD/DEAH_box_helicase_dom"/>
</dbReference>
<dbReference type="Gene3D" id="3.40.50.300">
    <property type="entry name" value="P-loop containing nucleotide triphosphate hydrolases"/>
    <property type="match status" value="3"/>
</dbReference>
<evidence type="ECO:0000256" key="2">
    <source>
        <dbReference type="ARBA" id="ARBA00022741"/>
    </source>
</evidence>
<evidence type="ECO:0000256" key="7">
    <source>
        <dbReference type="ARBA" id="ARBA00023125"/>
    </source>
</evidence>
<keyword evidence="8 9" id="KW-0234">DNA repair</keyword>
<dbReference type="EC" id="3.6.4.-" evidence="9"/>
<keyword evidence="2 9" id="KW-0547">Nucleotide-binding</keyword>
<keyword evidence="14" id="KW-1185">Reference proteome</keyword>
<dbReference type="Gene3D" id="3.90.1150.50">
    <property type="entry name" value="Transcription-repair-coupling factor, D7 domain"/>
    <property type="match status" value="1"/>
</dbReference>
<dbReference type="PROSITE" id="PS51194">
    <property type="entry name" value="HELICASE_CTER"/>
    <property type="match status" value="1"/>
</dbReference>
<keyword evidence="3 9" id="KW-0227">DNA damage</keyword>
<dbReference type="PANTHER" id="PTHR47964">
    <property type="entry name" value="ATP-DEPENDENT DNA HELICASE HOMOLOG RECG, CHLOROPLASTIC"/>
    <property type="match status" value="1"/>
</dbReference>
<comment type="similarity">
    <text evidence="9">In the N-terminal section; belongs to the UvrB family.</text>
</comment>
<dbReference type="AlphaFoldDB" id="A0A7I9VMP7"/>
<comment type="function">
    <text evidence="9">Couples transcription and DNA repair by recognizing RNA polymerase (RNAP) stalled at DNA lesions. Mediates ATP-dependent release of RNAP and its truncated transcript from the DNA, and recruitment of nucleotide excision repair machinery to the damaged site.</text>
</comment>
<dbReference type="InterPro" id="IPR041471">
    <property type="entry name" value="UvrB_inter"/>
</dbReference>
<dbReference type="GO" id="GO:0016787">
    <property type="term" value="F:hydrolase activity"/>
    <property type="evidence" value="ECO:0007669"/>
    <property type="project" value="UniProtKB-KW"/>
</dbReference>
<dbReference type="GO" id="GO:0006355">
    <property type="term" value="P:regulation of DNA-templated transcription"/>
    <property type="evidence" value="ECO:0007669"/>
    <property type="project" value="UniProtKB-UniRule"/>
</dbReference>
<dbReference type="GO" id="GO:0005737">
    <property type="term" value="C:cytoplasm"/>
    <property type="evidence" value="ECO:0007669"/>
    <property type="project" value="UniProtKB-SubCell"/>
</dbReference>
<dbReference type="CDD" id="cd17991">
    <property type="entry name" value="DEXHc_TRCF"/>
    <property type="match status" value="1"/>
</dbReference>
<dbReference type="Gene3D" id="3.30.2060.10">
    <property type="entry name" value="Penicillin-binding protein 1b domain"/>
    <property type="match status" value="1"/>
</dbReference>
<organism evidence="13 14">
    <name type="scientific">Anaeromyxobacter diazotrophicus</name>
    <dbReference type="NCBI Taxonomy" id="2590199"/>
    <lineage>
        <taxon>Bacteria</taxon>
        <taxon>Pseudomonadati</taxon>
        <taxon>Myxococcota</taxon>
        <taxon>Myxococcia</taxon>
        <taxon>Myxococcales</taxon>
        <taxon>Cystobacterineae</taxon>
        <taxon>Anaeromyxobacteraceae</taxon>
        <taxon>Anaeromyxobacter</taxon>
    </lineage>
</organism>
<accession>A0A7I9VMP7</accession>
<keyword evidence="5" id="KW-0347">Helicase</keyword>
<sequence>MAFPQSDAERGPAAATPKDLLEALASRRAADVTGLSAAARGWVAKELLGRSRGAGAKLLLAVTPGEDEADELARDLGFFLGGAAGDPPAVLRLPADPVLPYDDLSPDRALEMDRLAALGRLFLAPSSVKAVVVSARALARRMVPRAVFERYTELLGKGVSVDREALAAKLVSIGYTRVPLVEDPGTFAVRGGIIDLWSPLEEKPVRLELFGDEIESVRAFEAEGQRTLGEVAEVTVGPAREALFTDEAREAAKAAVREAAEQVDRPTSRVREVLEAIDAGTPFFGLEALLPGFHPGGLATLFDYLPAEVVCWVDGAEAVSGALSELEAELAREHQATLGRDDLALPPRAHFLAAAEAEAALAARPVVRRHGVWLGAGEPLRFDFGDTASLRGEIQGAHGDEGALAPLSRRLEDWRKRGLAAVVACSSRSAADRLKRLLEDRRMAARWHDGPLGDPAALYDPGVHAHLLLGEVSGGFVDPPARLALLSDEEIFGRRVKKRARATKLENTFAAAFRELNEGDLVVHVEHGIARYQGLTKMQIRGVEGDFLVLAYEGADRLYLPVSKLRQVQKFTGASPEAMRLDRLGGSSFALRKARVKEQLLKMAAELLDLYAARSAHPGFGFKEPDEIYREFEAEFPYEPTPDQAKAIEDVLADMTGRRAQGQAEKPGQERAGGPGGLHPPGTKPPMDRLVCGDVGYGKTEVAMRAAMLAVLSKKQVAILVPTTVLAAQHERNFRERFKGYPVRIEALSRMKEGDEIRAVLKDVAAGKVDVVVGTHRLLAADVSFKDLGLIVVDEEQRFGVAHKERLKKLRKLVDVLTLTATPIPRTLHMSLAGARDLSIIATPPEDRRAIRTFVMKFDPLAVKEAIEQELRRGGQVYFVHNRVRSIAAMEKFLHDLVPKARVGVAHGQMGQHKLEQVMGRFVERELDVLLATSIIESGLDIPAANTIIVNRADHFGLAQLYQIRGRVGRSRERAYAYLLVPARRPVTKDAQKRLEVLQRFSELGAGFKIASHDLEIRGAGNLLGKDQSGHIEAIGFDLYAQMLEEAVRELKGEAPREDIDPDVQLPLPAFIPDPYMPDVHQRLYFYKRFAQAGTDEELDEIRAEIVDRYGDPPDEVDALQAVMQVKVRLRALRIRGLEAGPGRIVFTLGDAAALDAFQLAKRVQASQGALRLTPDMKLVAHVAPDGKLRAPAAAKAPAATTAPRPTAAAAKAARAQAVQAAMQKAIAQARPAPAAAPAGLTPAQEAAQGRELLLGVRTVLAELAKVAS</sequence>
<dbReference type="Pfam" id="PF00270">
    <property type="entry name" value="DEAD"/>
    <property type="match status" value="1"/>
</dbReference>
<reference evidence="14" key="1">
    <citation type="journal article" date="2020" name="Appl. Environ. Microbiol.">
        <title>Diazotrophic Anaeromyxobacter Isolates from Soils.</title>
        <authorList>
            <person name="Masuda Y."/>
            <person name="Yamanaka H."/>
            <person name="Xu Z.X."/>
            <person name="Shiratori Y."/>
            <person name="Aono T."/>
            <person name="Amachi S."/>
            <person name="Senoo K."/>
            <person name="Itoh H."/>
        </authorList>
    </citation>
    <scope>NUCLEOTIDE SEQUENCE [LARGE SCALE GENOMIC DNA]</scope>
    <source>
        <strain evidence="14">R267</strain>
    </source>
</reference>
<evidence type="ECO:0000256" key="6">
    <source>
        <dbReference type="ARBA" id="ARBA00022840"/>
    </source>
</evidence>
<dbReference type="SMART" id="SM00982">
    <property type="entry name" value="TRCF"/>
    <property type="match status" value="1"/>
</dbReference>
<dbReference type="SUPFAM" id="SSF141259">
    <property type="entry name" value="CarD-like"/>
    <property type="match status" value="1"/>
</dbReference>
<keyword evidence="1 9" id="KW-0963">Cytoplasm</keyword>
<dbReference type="Gene3D" id="3.40.50.11180">
    <property type="match status" value="1"/>
</dbReference>
<dbReference type="Pfam" id="PF17757">
    <property type="entry name" value="UvrB_inter"/>
    <property type="match status" value="1"/>
</dbReference>
<dbReference type="SMART" id="SM00487">
    <property type="entry name" value="DEXDc"/>
    <property type="match status" value="1"/>
</dbReference>
<comment type="caution">
    <text evidence="13">The sequence shown here is derived from an EMBL/GenBank/DDBJ whole genome shotgun (WGS) entry which is preliminary data.</text>
</comment>
<evidence type="ECO:0000256" key="8">
    <source>
        <dbReference type="ARBA" id="ARBA00023204"/>
    </source>
</evidence>
<dbReference type="SUPFAM" id="SSF143517">
    <property type="entry name" value="TRCF domain-like"/>
    <property type="match status" value="1"/>
</dbReference>
<gene>
    <name evidence="9 13" type="primary">mfd</name>
    <name evidence="13" type="ORF">AMYX_24020</name>
</gene>
<protein>
    <recommendedName>
        <fullName evidence="9">Transcription-repair-coupling factor</fullName>
        <shortName evidence="9">TRCF</shortName>
        <ecNumber evidence="9">3.6.4.-</ecNumber>
    </recommendedName>
</protein>
<dbReference type="Pfam" id="PF03461">
    <property type="entry name" value="TRCF"/>
    <property type="match status" value="1"/>
</dbReference>
<dbReference type="GO" id="GO:0005524">
    <property type="term" value="F:ATP binding"/>
    <property type="evidence" value="ECO:0007669"/>
    <property type="project" value="UniProtKB-UniRule"/>
</dbReference>
<dbReference type="GO" id="GO:0003678">
    <property type="term" value="F:DNA helicase activity"/>
    <property type="evidence" value="ECO:0007669"/>
    <property type="project" value="TreeGrafter"/>
</dbReference>
<evidence type="ECO:0000256" key="3">
    <source>
        <dbReference type="ARBA" id="ARBA00022763"/>
    </source>
</evidence>
<evidence type="ECO:0000256" key="4">
    <source>
        <dbReference type="ARBA" id="ARBA00022801"/>
    </source>
</evidence>
<dbReference type="InterPro" id="IPR037235">
    <property type="entry name" value="TRCF-like_C_D7"/>
</dbReference>
<dbReference type="InterPro" id="IPR027417">
    <property type="entry name" value="P-loop_NTPase"/>
</dbReference>
<evidence type="ECO:0000256" key="10">
    <source>
        <dbReference type="SAM" id="MobiDB-lite"/>
    </source>
</evidence>
<keyword evidence="6 9" id="KW-0067">ATP-binding</keyword>
<feature type="domain" description="Helicase ATP-binding" evidence="11">
    <location>
        <begin position="680"/>
        <end position="841"/>
    </location>
</feature>
<dbReference type="GO" id="GO:0003684">
    <property type="term" value="F:damaged DNA binding"/>
    <property type="evidence" value="ECO:0007669"/>
    <property type="project" value="InterPro"/>
</dbReference>
<evidence type="ECO:0000313" key="14">
    <source>
        <dbReference type="Proteomes" id="UP000503640"/>
    </source>
</evidence>
<dbReference type="InterPro" id="IPR005118">
    <property type="entry name" value="TRCF_C"/>
</dbReference>
<dbReference type="GO" id="GO:0000716">
    <property type="term" value="P:transcription-coupled nucleotide-excision repair, DNA damage recognition"/>
    <property type="evidence" value="ECO:0007669"/>
    <property type="project" value="UniProtKB-UniRule"/>
</dbReference>
<dbReference type="InterPro" id="IPR001650">
    <property type="entry name" value="Helicase_C-like"/>
</dbReference>
<dbReference type="InterPro" id="IPR014001">
    <property type="entry name" value="Helicase_ATP-bd"/>
</dbReference>
<dbReference type="Gene3D" id="2.40.10.170">
    <property type="match status" value="1"/>
</dbReference>
<evidence type="ECO:0000256" key="5">
    <source>
        <dbReference type="ARBA" id="ARBA00022806"/>
    </source>
</evidence>
<evidence type="ECO:0000256" key="1">
    <source>
        <dbReference type="ARBA" id="ARBA00022490"/>
    </source>
</evidence>
<dbReference type="InterPro" id="IPR003711">
    <property type="entry name" value="CarD-like/TRCF_RID"/>
</dbReference>
<comment type="similarity">
    <text evidence="9">In the C-terminal section; belongs to the helicase family. RecG subfamily.</text>
</comment>
<dbReference type="EMBL" id="BJTG01000005">
    <property type="protein sequence ID" value="GEJ57661.1"/>
    <property type="molecule type" value="Genomic_DNA"/>
</dbReference>
<evidence type="ECO:0000259" key="11">
    <source>
        <dbReference type="PROSITE" id="PS51192"/>
    </source>
</evidence>
<keyword evidence="7 9" id="KW-0238">DNA-binding</keyword>
<dbReference type="SMART" id="SM01058">
    <property type="entry name" value="CarD_TRCF"/>
    <property type="match status" value="1"/>
</dbReference>
<dbReference type="InterPro" id="IPR004576">
    <property type="entry name" value="Mfd"/>
</dbReference>
<dbReference type="Proteomes" id="UP000503640">
    <property type="component" value="Unassembled WGS sequence"/>
</dbReference>
<dbReference type="HAMAP" id="MF_00969">
    <property type="entry name" value="TRCF"/>
    <property type="match status" value="1"/>
</dbReference>
<name>A0A7I9VMP7_9BACT</name>
<feature type="region of interest" description="Disordered" evidence="10">
    <location>
        <begin position="658"/>
        <end position="689"/>
    </location>
</feature>
<dbReference type="PROSITE" id="PS51192">
    <property type="entry name" value="HELICASE_ATP_BIND_1"/>
    <property type="match status" value="1"/>
</dbReference>
<dbReference type="InterPro" id="IPR036101">
    <property type="entry name" value="CarD-like/TRCF_RID_sf"/>
</dbReference>
<dbReference type="Pfam" id="PF00271">
    <property type="entry name" value="Helicase_C"/>
    <property type="match status" value="1"/>
</dbReference>
<comment type="subcellular location">
    <subcellularLocation>
        <location evidence="9">Cytoplasm</location>
    </subcellularLocation>
</comment>
<evidence type="ECO:0000259" key="12">
    <source>
        <dbReference type="PROSITE" id="PS51194"/>
    </source>
</evidence>
<dbReference type="PANTHER" id="PTHR47964:SF1">
    <property type="entry name" value="ATP-DEPENDENT DNA HELICASE HOMOLOG RECG, CHLOROPLASTIC"/>
    <property type="match status" value="1"/>
</dbReference>
<dbReference type="InterPro" id="IPR047112">
    <property type="entry name" value="RecG/Mfd"/>
</dbReference>